<dbReference type="Gene3D" id="1.20.1070.10">
    <property type="entry name" value="Rhodopsin 7-helix transmembrane proteins"/>
    <property type="match status" value="2"/>
</dbReference>
<evidence type="ECO:0000256" key="4">
    <source>
        <dbReference type="ARBA" id="ARBA00022989"/>
    </source>
</evidence>
<comment type="caution">
    <text evidence="13">The sequence shown here is derived from an EMBL/GenBank/DDBJ whole genome shotgun (WGS) entry which is preliminary data.</text>
</comment>
<gene>
    <name evidence="13" type="ORF">RRG08_059435</name>
</gene>
<feature type="region of interest" description="Disordered" evidence="10">
    <location>
        <begin position="263"/>
        <end position="301"/>
    </location>
</feature>
<keyword evidence="4 11" id="KW-1133">Transmembrane helix</keyword>
<feature type="transmembrane region" description="Helical" evidence="11">
    <location>
        <begin position="53"/>
        <end position="74"/>
    </location>
</feature>
<dbReference type="AlphaFoldDB" id="A0AAE1A5E5"/>
<evidence type="ECO:0000313" key="14">
    <source>
        <dbReference type="Proteomes" id="UP001283361"/>
    </source>
</evidence>
<dbReference type="PRINTS" id="PR00237">
    <property type="entry name" value="GPCRRHODOPSN"/>
</dbReference>
<dbReference type="GO" id="GO:0004930">
    <property type="term" value="F:G protein-coupled receptor activity"/>
    <property type="evidence" value="ECO:0007669"/>
    <property type="project" value="UniProtKB-KW"/>
</dbReference>
<feature type="compositionally biased region" description="Low complexity" evidence="10">
    <location>
        <begin position="277"/>
        <end position="287"/>
    </location>
</feature>
<evidence type="ECO:0000256" key="3">
    <source>
        <dbReference type="ARBA" id="ARBA00022692"/>
    </source>
</evidence>
<name>A0AAE1A5E5_9GAST</name>
<feature type="region of interest" description="Disordered" evidence="10">
    <location>
        <begin position="222"/>
        <end position="250"/>
    </location>
</feature>
<reference evidence="13" key="1">
    <citation type="journal article" date="2023" name="G3 (Bethesda)">
        <title>A reference genome for the long-term kleptoplast-retaining sea slug Elysia crispata morphotype clarki.</title>
        <authorList>
            <person name="Eastman K.E."/>
            <person name="Pendleton A.L."/>
            <person name="Shaikh M.A."/>
            <person name="Suttiyut T."/>
            <person name="Ogas R."/>
            <person name="Tomko P."/>
            <person name="Gavelis G."/>
            <person name="Widhalm J.R."/>
            <person name="Wisecaver J.H."/>
        </authorList>
    </citation>
    <scope>NUCLEOTIDE SEQUENCE</scope>
    <source>
        <strain evidence="13">ECLA1</strain>
    </source>
</reference>
<feature type="compositionally biased region" description="Polar residues" evidence="10">
    <location>
        <begin position="578"/>
        <end position="587"/>
    </location>
</feature>
<dbReference type="PROSITE" id="PS50262">
    <property type="entry name" value="G_PROTEIN_RECEP_F1_2"/>
    <property type="match status" value="1"/>
</dbReference>
<keyword evidence="5 9" id="KW-0297">G-protein coupled receptor</keyword>
<dbReference type="SUPFAM" id="SSF81321">
    <property type="entry name" value="Family A G protein-coupled receptor-like"/>
    <property type="match status" value="1"/>
</dbReference>
<evidence type="ECO:0000256" key="7">
    <source>
        <dbReference type="ARBA" id="ARBA00023170"/>
    </source>
</evidence>
<dbReference type="GO" id="GO:0071880">
    <property type="term" value="P:adenylate cyclase-activating adrenergic receptor signaling pathway"/>
    <property type="evidence" value="ECO:0007669"/>
    <property type="project" value="TreeGrafter"/>
</dbReference>
<sequence>MPLARARRIVGVSNLFIVSLAVADVIVGIIVMPMSAAYIFTERWMLGVAVCQIWIGVDYTASTASILNLFILSLDRYWSVRQPLKYLHKRTKRRALSMIGVVWVVSSLWIIPIASWHYFAHGGVRTVPHDECDTEYAKNSLFKVITAFFNFYLPLSVMFILYFRIFIAIRKRSKFEMGHRYPGGTVISFKSSNNVTTLHSLEDSDFINEDVEGRQNHNSFYHSHQHQAEDHHSRTGSRQNGTRNPVPNGCRHLRLMAASCSIRGRGAGGNGGRGRGRAASSGEVRGTSRGGGGAKRRDFTPSTASRFKVEYIYDENVLDPQTEKIERYFYEDSYPLSRMNRARWTPTNTNNENRPACGKSPTISLPASSSSTLPSTQRSVRFRSSLHPVHEGKSSNRLSAPPTPYHSAYSQAPSSLEYHQQNHKSQSLQHQKQESPPEHFMTVGGKTTAVVKRTLFKRQKHLDDDESKVCLRGGGKAVGGKDNEKPRSRLKLDTFCKNKPVEIAAHGSSSLSSSSASTFGDSMEGKWALDSSAGRAAGTDGDCGACGNGRGENGTGRNGRAGCGCCVQIDEQIRFDTPSSTVDTNCGPSTASPSYSSPSGLRVHRGKEVMSGCEEINRIATLSNRKEETTGCCCCRRSKNIDNDDEDDDDDDDDDAELSSFSLNTRCDSKTRRSTGGAASERGGVASGGSLSAGGVSGLKERLKTMRQSSSLNKEIKAARQLGVIMGAFTLCFLPYFILFMVVAFCDDCVSPGHLTTATWVGYLNSTLNPFLYPLCNANFRVKFRSMLSCGGDGRHGSGRLGPRRRNHEFARASVYHSQYH</sequence>
<evidence type="ECO:0000256" key="5">
    <source>
        <dbReference type="ARBA" id="ARBA00023040"/>
    </source>
</evidence>
<evidence type="ECO:0000256" key="2">
    <source>
        <dbReference type="ARBA" id="ARBA00022475"/>
    </source>
</evidence>
<dbReference type="InterPro" id="IPR000276">
    <property type="entry name" value="GPCR_Rhodpsn"/>
</dbReference>
<feature type="compositionally biased region" description="Low complexity" evidence="10">
    <location>
        <begin position="360"/>
        <end position="376"/>
    </location>
</feature>
<feature type="compositionally biased region" description="Polar residues" evidence="10">
    <location>
        <begin position="236"/>
        <end position="245"/>
    </location>
</feature>
<dbReference type="PROSITE" id="PS00237">
    <property type="entry name" value="G_PROTEIN_RECEP_F1_1"/>
    <property type="match status" value="1"/>
</dbReference>
<feature type="transmembrane region" description="Helical" evidence="11">
    <location>
        <begin position="722"/>
        <end position="745"/>
    </location>
</feature>
<dbReference type="GO" id="GO:0043410">
    <property type="term" value="P:positive regulation of MAPK cascade"/>
    <property type="evidence" value="ECO:0007669"/>
    <property type="project" value="TreeGrafter"/>
</dbReference>
<comment type="similarity">
    <text evidence="9">Belongs to the G-protein coupled receptor 1 family.</text>
</comment>
<feature type="transmembrane region" description="Helical" evidence="11">
    <location>
        <begin position="12"/>
        <end position="41"/>
    </location>
</feature>
<evidence type="ECO:0000256" key="10">
    <source>
        <dbReference type="SAM" id="MobiDB-lite"/>
    </source>
</evidence>
<keyword evidence="3 9" id="KW-0812">Transmembrane</keyword>
<proteinExistence type="inferred from homology"/>
<feature type="region of interest" description="Disordered" evidence="10">
    <location>
        <begin position="341"/>
        <end position="444"/>
    </location>
</feature>
<evidence type="ECO:0000256" key="8">
    <source>
        <dbReference type="ARBA" id="ARBA00023224"/>
    </source>
</evidence>
<dbReference type="Proteomes" id="UP001283361">
    <property type="component" value="Unassembled WGS sequence"/>
</dbReference>
<feature type="region of interest" description="Disordered" evidence="10">
    <location>
        <begin position="578"/>
        <end position="603"/>
    </location>
</feature>
<organism evidence="13 14">
    <name type="scientific">Elysia crispata</name>
    <name type="common">lettuce slug</name>
    <dbReference type="NCBI Taxonomy" id="231223"/>
    <lineage>
        <taxon>Eukaryota</taxon>
        <taxon>Metazoa</taxon>
        <taxon>Spiralia</taxon>
        <taxon>Lophotrochozoa</taxon>
        <taxon>Mollusca</taxon>
        <taxon>Gastropoda</taxon>
        <taxon>Heterobranchia</taxon>
        <taxon>Euthyneura</taxon>
        <taxon>Panpulmonata</taxon>
        <taxon>Sacoglossa</taxon>
        <taxon>Placobranchoidea</taxon>
        <taxon>Plakobranchidae</taxon>
        <taxon>Elysia</taxon>
    </lineage>
</organism>
<feature type="region of interest" description="Disordered" evidence="10">
    <location>
        <begin position="667"/>
        <end position="693"/>
    </location>
</feature>
<feature type="compositionally biased region" description="Polar residues" evidence="10">
    <location>
        <begin position="408"/>
        <end position="430"/>
    </location>
</feature>
<protein>
    <recommendedName>
        <fullName evidence="12">G-protein coupled receptors family 1 profile domain-containing protein</fullName>
    </recommendedName>
</protein>
<feature type="transmembrane region" description="Helical" evidence="11">
    <location>
        <begin position="144"/>
        <end position="167"/>
    </location>
</feature>
<keyword evidence="8 9" id="KW-0807">Transducer</keyword>
<dbReference type="Pfam" id="PF00001">
    <property type="entry name" value="7tm_1"/>
    <property type="match status" value="2"/>
</dbReference>
<feature type="domain" description="G-protein coupled receptors family 1 profile" evidence="12">
    <location>
        <begin position="1"/>
        <end position="773"/>
    </location>
</feature>
<dbReference type="InterPro" id="IPR017452">
    <property type="entry name" value="GPCR_Rhodpsn_7TM"/>
</dbReference>
<dbReference type="EMBL" id="JAWDGP010002684">
    <property type="protein sequence ID" value="KAK3780791.1"/>
    <property type="molecule type" value="Genomic_DNA"/>
</dbReference>
<dbReference type="PANTHER" id="PTHR24248:SF204">
    <property type="entry name" value="HISTAMINE H1 RECEPTOR"/>
    <property type="match status" value="1"/>
</dbReference>
<keyword evidence="7 9" id="KW-0675">Receptor</keyword>
<feature type="compositionally biased region" description="Low complexity" evidence="10">
    <location>
        <begin position="588"/>
        <end position="599"/>
    </location>
</feature>
<comment type="subcellular location">
    <subcellularLocation>
        <location evidence="1">Cell membrane</location>
        <topology evidence="1">Multi-pass membrane protein</topology>
    </subcellularLocation>
</comment>
<evidence type="ECO:0000259" key="12">
    <source>
        <dbReference type="PROSITE" id="PS50262"/>
    </source>
</evidence>
<keyword evidence="6 11" id="KW-0472">Membrane</keyword>
<evidence type="ECO:0000256" key="11">
    <source>
        <dbReference type="SAM" id="Phobius"/>
    </source>
</evidence>
<accession>A0AAE1A5E5</accession>
<evidence type="ECO:0000256" key="1">
    <source>
        <dbReference type="ARBA" id="ARBA00004651"/>
    </source>
</evidence>
<keyword evidence="2" id="KW-1003">Cell membrane</keyword>
<evidence type="ECO:0000256" key="9">
    <source>
        <dbReference type="RuleBase" id="RU000688"/>
    </source>
</evidence>
<evidence type="ECO:0000313" key="13">
    <source>
        <dbReference type="EMBL" id="KAK3780791.1"/>
    </source>
</evidence>
<dbReference type="PANTHER" id="PTHR24248">
    <property type="entry name" value="ADRENERGIC RECEPTOR-RELATED G-PROTEIN COUPLED RECEPTOR"/>
    <property type="match status" value="1"/>
</dbReference>
<keyword evidence="14" id="KW-1185">Reference proteome</keyword>
<evidence type="ECO:0000256" key="6">
    <source>
        <dbReference type="ARBA" id="ARBA00023136"/>
    </source>
</evidence>
<feature type="transmembrane region" description="Helical" evidence="11">
    <location>
        <begin position="95"/>
        <end position="119"/>
    </location>
</feature>
<dbReference type="GO" id="GO:0005886">
    <property type="term" value="C:plasma membrane"/>
    <property type="evidence" value="ECO:0007669"/>
    <property type="project" value="UniProtKB-SubCell"/>
</dbReference>